<keyword evidence="4" id="KW-0175">Coiled coil</keyword>
<dbReference type="Gene3D" id="1.10.287.950">
    <property type="entry name" value="Methyl-accepting chemotaxis protein"/>
    <property type="match status" value="1"/>
</dbReference>
<dbReference type="Gene3D" id="6.10.340.10">
    <property type="match status" value="1"/>
</dbReference>
<keyword evidence="6" id="KW-1133">Transmembrane helix</keyword>
<feature type="domain" description="HAMP" evidence="8">
    <location>
        <begin position="213"/>
        <end position="265"/>
    </location>
</feature>
<dbReference type="InterPro" id="IPR024478">
    <property type="entry name" value="HlyB_4HB_MCP"/>
</dbReference>
<keyword evidence="6" id="KW-0812">Transmembrane</keyword>
<evidence type="ECO:0000256" key="6">
    <source>
        <dbReference type="SAM" id="Phobius"/>
    </source>
</evidence>
<protein>
    <submittedName>
        <fullName evidence="9">Methyl-accepting chemotaxis protein</fullName>
    </submittedName>
</protein>
<feature type="coiled-coil region" evidence="4">
    <location>
        <begin position="470"/>
        <end position="508"/>
    </location>
</feature>
<organism evidence="9 10">
    <name type="scientific">Undibacterium cyanobacteriorum</name>
    <dbReference type="NCBI Taxonomy" id="3073561"/>
    <lineage>
        <taxon>Bacteria</taxon>
        <taxon>Pseudomonadati</taxon>
        <taxon>Pseudomonadota</taxon>
        <taxon>Betaproteobacteria</taxon>
        <taxon>Burkholderiales</taxon>
        <taxon>Oxalobacteraceae</taxon>
        <taxon>Undibacterium</taxon>
    </lineage>
</organism>
<feature type="transmembrane region" description="Helical" evidence="6">
    <location>
        <begin position="192"/>
        <end position="212"/>
    </location>
</feature>
<dbReference type="SMART" id="SM00283">
    <property type="entry name" value="MA"/>
    <property type="match status" value="1"/>
</dbReference>
<dbReference type="Pfam" id="PF12729">
    <property type="entry name" value="4HB_MCP_1"/>
    <property type="match status" value="1"/>
</dbReference>
<name>A0ABY9RI92_9BURK</name>
<dbReference type="Pfam" id="PF00672">
    <property type="entry name" value="HAMP"/>
    <property type="match status" value="1"/>
</dbReference>
<dbReference type="PROSITE" id="PS50111">
    <property type="entry name" value="CHEMOTAXIS_TRANSDUC_2"/>
    <property type="match status" value="1"/>
</dbReference>
<reference evidence="9" key="1">
    <citation type="submission" date="2023-09" db="EMBL/GenBank/DDBJ databases">
        <title>Undibacterium sp. 20NA77.5 isolated from freshwater.</title>
        <authorList>
            <person name="Le V."/>
            <person name="Ko S.-R."/>
            <person name="Ahn C.-Y."/>
            <person name="Oh H.-M."/>
        </authorList>
    </citation>
    <scope>NUCLEOTIDE SEQUENCE</scope>
    <source>
        <strain evidence="9">20NA77.5</strain>
    </source>
</reference>
<accession>A0ABY9RI92</accession>
<dbReference type="Proteomes" id="UP001181355">
    <property type="component" value="Chromosome"/>
</dbReference>
<proteinExistence type="inferred from homology"/>
<keyword evidence="10" id="KW-1185">Reference proteome</keyword>
<comment type="similarity">
    <text evidence="2">Belongs to the methyl-accepting chemotaxis (MCP) protein family.</text>
</comment>
<evidence type="ECO:0000259" key="8">
    <source>
        <dbReference type="PROSITE" id="PS50885"/>
    </source>
</evidence>
<dbReference type="PANTHER" id="PTHR43531">
    <property type="entry name" value="PROTEIN ICFG"/>
    <property type="match status" value="1"/>
</dbReference>
<feature type="compositionally biased region" description="Low complexity" evidence="5">
    <location>
        <begin position="523"/>
        <end position="556"/>
    </location>
</feature>
<dbReference type="PANTHER" id="PTHR43531:SF14">
    <property type="entry name" value="METHYL-ACCEPTING CHEMOTAXIS PROTEIN I-RELATED"/>
    <property type="match status" value="1"/>
</dbReference>
<evidence type="ECO:0000256" key="2">
    <source>
        <dbReference type="ARBA" id="ARBA00029447"/>
    </source>
</evidence>
<dbReference type="SMART" id="SM00304">
    <property type="entry name" value="HAMP"/>
    <property type="match status" value="1"/>
</dbReference>
<keyword evidence="6" id="KW-0472">Membrane</keyword>
<evidence type="ECO:0000256" key="1">
    <source>
        <dbReference type="ARBA" id="ARBA00022481"/>
    </source>
</evidence>
<keyword evidence="1" id="KW-0488">Methylation</keyword>
<evidence type="ECO:0000256" key="4">
    <source>
        <dbReference type="SAM" id="Coils"/>
    </source>
</evidence>
<feature type="transmembrane region" description="Helical" evidence="6">
    <location>
        <begin position="13"/>
        <end position="32"/>
    </location>
</feature>
<dbReference type="InterPro" id="IPR051310">
    <property type="entry name" value="MCP_chemotaxis"/>
</dbReference>
<dbReference type="InterPro" id="IPR003660">
    <property type="entry name" value="HAMP_dom"/>
</dbReference>
<dbReference type="EMBL" id="CP133720">
    <property type="protein sequence ID" value="WMW80005.1"/>
    <property type="molecule type" value="Genomic_DNA"/>
</dbReference>
<dbReference type="CDD" id="cd11386">
    <property type="entry name" value="MCP_signal"/>
    <property type="match status" value="1"/>
</dbReference>
<dbReference type="Pfam" id="PF00015">
    <property type="entry name" value="MCPsignal"/>
    <property type="match status" value="1"/>
</dbReference>
<evidence type="ECO:0000313" key="9">
    <source>
        <dbReference type="EMBL" id="WMW80005.1"/>
    </source>
</evidence>
<feature type="region of interest" description="Disordered" evidence="5">
    <location>
        <begin position="520"/>
        <end position="567"/>
    </location>
</feature>
<evidence type="ECO:0000256" key="3">
    <source>
        <dbReference type="PROSITE-ProRule" id="PRU00284"/>
    </source>
</evidence>
<dbReference type="PRINTS" id="PR00260">
    <property type="entry name" value="CHEMTRNSDUCR"/>
</dbReference>
<evidence type="ECO:0000313" key="10">
    <source>
        <dbReference type="Proteomes" id="UP001181355"/>
    </source>
</evidence>
<dbReference type="SUPFAM" id="SSF58104">
    <property type="entry name" value="Methyl-accepting chemotaxis protein (MCP) signaling domain"/>
    <property type="match status" value="1"/>
</dbReference>
<dbReference type="CDD" id="cd06225">
    <property type="entry name" value="HAMP"/>
    <property type="match status" value="1"/>
</dbReference>
<sequence>MQAFYDLKIATKLIVGFVGVLLLTAFLGLFSISQLATVNRAADEIGNDWMPSAIEAMGMKESISRMRSQEAQLATADNPDDAKKYQDRTNEAIEQFKKHHTASLKYADQPGEKQVLDDALAAFNEYVQISNKIGNLAREGNSAGAVALLRTDSSKANKKIRDLVDKVVDDHIAGGKQAFAESSATYKRAQTWVIGVIIVAILVGLTLALWLAKIVSAPLQEAVELAESIAHGDLTKTVVPSSTCEIGQLTQALAEMNASLLKVVGEVRTGTDQINDAAAAIANGNLDLSQRTEEQASSLEETASSMEEITSTIKHNSDNARQANILSQSATAVAEKGGSVVSEVVTTMNSINESSRKIVDIISVIDGIAFQTNILALNAAVEAARAGEQGRGFAVVASEVRSLAQRSASAAKEIKELINDSVEKVSQGSRLVDTAGSTMQEVVESVKRVSDMISEITAAGQEQSSGVDQINNAIMQMDSVTQQNAALVEEAAAAAATLQEQAENLVKVVSVFKLDQSHFATNRPRATARPAPSPAPSRRSAPPAAAPRIKATPAKASAQETQDWEEF</sequence>
<dbReference type="PROSITE" id="PS50885">
    <property type="entry name" value="HAMP"/>
    <property type="match status" value="1"/>
</dbReference>
<gene>
    <name evidence="9" type="ORF">RF679_15335</name>
</gene>
<keyword evidence="3" id="KW-0807">Transducer</keyword>
<dbReference type="InterPro" id="IPR004090">
    <property type="entry name" value="Chemotax_Me-accpt_rcpt"/>
</dbReference>
<evidence type="ECO:0000259" key="7">
    <source>
        <dbReference type="PROSITE" id="PS50111"/>
    </source>
</evidence>
<evidence type="ECO:0000256" key="5">
    <source>
        <dbReference type="SAM" id="MobiDB-lite"/>
    </source>
</evidence>
<feature type="domain" description="Methyl-accepting transducer" evidence="7">
    <location>
        <begin position="270"/>
        <end position="499"/>
    </location>
</feature>
<dbReference type="RefSeq" id="WP_309481498.1">
    <property type="nucleotide sequence ID" value="NZ_CP133720.1"/>
</dbReference>
<dbReference type="InterPro" id="IPR004089">
    <property type="entry name" value="MCPsignal_dom"/>
</dbReference>